<evidence type="ECO:0000259" key="1">
    <source>
        <dbReference type="Pfam" id="PF00144"/>
    </source>
</evidence>
<dbReference type="PATRIC" id="fig|1302648.3.peg.2032"/>
<organism evidence="2 3">
    <name type="scientific">Tetragenococcus muriaticus 3MR10-3</name>
    <dbReference type="NCBI Taxonomy" id="1302648"/>
    <lineage>
        <taxon>Bacteria</taxon>
        <taxon>Bacillati</taxon>
        <taxon>Bacillota</taxon>
        <taxon>Bacilli</taxon>
        <taxon>Lactobacillales</taxon>
        <taxon>Enterococcaceae</taxon>
        <taxon>Tetragenococcus</taxon>
    </lineage>
</organism>
<protein>
    <submittedName>
        <fullName evidence="2">Class C beta-lactamase</fullName>
    </submittedName>
</protein>
<evidence type="ECO:0000313" key="2">
    <source>
        <dbReference type="EMBL" id="KFN89275.1"/>
    </source>
</evidence>
<dbReference type="RefSeq" id="WP_052074219.1">
    <property type="nucleotide sequence ID" value="NZ_JPVT01000230.1"/>
</dbReference>
<dbReference type="Proteomes" id="UP000029381">
    <property type="component" value="Unassembled WGS sequence"/>
</dbReference>
<dbReference type="Pfam" id="PF00144">
    <property type="entry name" value="Beta-lactamase"/>
    <property type="match status" value="1"/>
</dbReference>
<dbReference type="AlphaFoldDB" id="A0A091BXT2"/>
<name>A0A091BXT2_9ENTE</name>
<keyword evidence="3" id="KW-1185">Reference proteome</keyword>
<comment type="caution">
    <text evidence="2">The sequence shown here is derived from an EMBL/GenBank/DDBJ whole genome shotgun (WGS) entry which is preliminary data.</text>
</comment>
<proteinExistence type="predicted"/>
<dbReference type="EMBL" id="JPVT01000230">
    <property type="protein sequence ID" value="KFN89275.1"/>
    <property type="molecule type" value="Genomic_DNA"/>
</dbReference>
<reference evidence="2 3" key="1">
    <citation type="submission" date="2014-08" db="EMBL/GenBank/DDBJ databases">
        <title>Genome sequence of Tetragenococcus muriaticus.</title>
        <authorList>
            <person name="Chuea-nongthon C."/>
            <person name="Rodtong S."/>
            <person name="Yongsawatdigul J."/>
            <person name="Steele J.L."/>
            <person name="Liu X.-y."/>
            <person name="Speers J."/>
            <person name="Glasner J.D."/>
            <person name="Neeno-Eckwall E.C."/>
        </authorList>
    </citation>
    <scope>NUCLEOTIDE SEQUENCE [LARGE SCALE GENOMIC DNA]</scope>
    <source>
        <strain evidence="2 3">3MR10-3</strain>
    </source>
</reference>
<dbReference type="SUPFAM" id="SSF56601">
    <property type="entry name" value="beta-lactamase/transpeptidase-like"/>
    <property type="match status" value="1"/>
</dbReference>
<dbReference type="Gene3D" id="3.40.710.10">
    <property type="entry name" value="DD-peptidase/beta-lactamase superfamily"/>
    <property type="match status" value="1"/>
</dbReference>
<sequence length="174" mass="19625">MDQFIKPKDTDPSFGLGWRRKGQQLYSWAFSPLASTSTIGHTGWTGTLTVIDPVNHMSVVLLTNTKNTPVVDNEEDPNDFVGDHFLTGQYGLIATLAFDSHKEDNQAANNSKLIDMVNAKYRYMKANKKEQTSSDYSQLQALLDVVDERKGDREIARFVQTEQFKKIDNFADGD</sequence>
<dbReference type="InterPro" id="IPR001466">
    <property type="entry name" value="Beta-lactam-related"/>
</dbReference>
<feature type="domain" description="Beta-lactamase-related" evidence="1">
    <location>
        <begin position="8"/>
        <end position="79"/>
    </location>
</feature>
<dbReference type="InterPro" id="IPR012338">
    <property type="entry name" value="Beta-lactam/transpept-like"/>
</dbReference>
<gene>
    <name evidence="2" type="ORF">TMU3MR103_2071</name>
</gene>
<evidence type="ECO:0000313" key="3">
    <source>
        <dbReference type="Proteomes" id="UP000029381"/>
    </source>
</evidence>
<accession>A0A091BXT2</accession>